<dbReference type="InterPro" id="IPR052491">
    <property type="entry name" value="TNFRSF10"/>
</dbReference>
<evidence type="ECO:0000256" key="1">
    <source>
        <dbReference type="ARBA" id="ARBA00004370"/>
    </source>
</evidence>
<dbReference type="EMBL" id="JACDTQ010002664">
    <property type="protein sequence ID" value="KAF5916852.1"/>
    <property type="molecule type" value="Genomic_DNA"/>
</dbReference>
<feature type="domain" description="Death" evidence="11">
    <location>
        <begin position="227"/>
        <end position="297"/>
    </location>
</feature>
<evidence type="ECO:0000256" key="7">
    <source>
        <dbReference type="ARBA" id="ARBA00023170"/>
    </source>
</evidence>
<dbReference type="Gene3D" id="1.10.533.10">
    <property type="entry name" value="Death Domain, Fas"/>
    <property type="match status" value="1"/>
</dbReference>
<evidence type="ECO:0000256" key="5">
    <source>
        <dbReference type="ARBA" id="ARBA00023136"/>
    </source>
</evidence>
<dbReference type="Proteomes" id="UP000551758">
    <property type="component" value="Unassembled WGS sequence"/>
</dbReference>
<keyword evidence="4" id="KW-0677">Repeat</keyword>
<organism evidence="12 13">
    <name type="scientific">Diceros bicornis minor</name>
    <name type="common">South-central black rhinoceros</name>
    <dbReference type="NCBI Taxonomy" id="77932"/>
    <lineage>
        <taxon>Eukaryota</taxon>
        <taxon>Metazoa</taxon>
        <taxon>Chordata</taxon>
        <taxon>Craniata</taxon>
        <taxon>Vertebrata</taxon>
        <taxon>Euteleostomi</taxon>
        <taxon>Mammalia</taxon>
        <taxon>Eutheria</taxon>
        <taxon>Laurasiatheria</taxon>
        <taxon>Perissodactyla</taxon>
        <taxon>Rhinocerotidae</taxon>
        <taxon>Diceros</taxon>
    </lineage>
</organism>
<evidence type="ECO:0000313" key="13">
    <source>
        <dbReference type="Proteomes" id="UP000551758"/>
    </source>
</evidence>
<dbReference type="GO" id="GO:0036462">
    <property type="term" value="P:TRAIL-activated apoptotic signaling pathway"/>
    <property type="evidence" value="ECO:0007669"/>
    <property type="project" value="TreeGrafter"/>
</dbReference>
<dbReference type="SMART" id="SM00005">
    <property type="entry name" value="DEATH"/>
    <property type="match status" value="1"/>
</dbReference>
<dbReference type="PANTHER" id="PTHR46330:SF14">
    <property type="entry name" value="TUMOR NECROSIS FACTOR RECEPTOR SUPERFAMILY MEMBER 1A"/>
    <property type="match status" value="1"/>
</dbReference>
<keyword evidence="3" id="KW-0732">Signal</keyword>
<evidence type="ECO:0000313" key="12">
    <source>
        <dbReference type="EMBL" id="KAF5916852.1"/>
    </source>
</evidence>
<evidence type="ECO:0000256" key="3">
    <source>
        <dbReference type="ARBA" id="ARBA00022729"/>
    </source>
</evidence>
<feature type="transmembrane region" description="Helical" evidence="10">
    <location>
        <begin position="71"/>
        <end position="89"/>
    </location>
</feature>
<dbReference type="Gene3D" id="2.10.50.10">
    <property type="entry name" value="Tumor Necrosis Factor Receptor, subunit A, domain 2"/>
    <property type="match status" value="1"/>
</dbReference>
<dbReference type="SUPFAM" id="SSF47986">
    <property type="entry name" value="DEATH domain"/>
    <property type="match status" value="1"/>
</dbReference>
<keyword evidence="2" id="KW-0053">Apoptosis</keyword>
<evidence type="ECO:0000256" key="8">
    <source>
        <dbReference type="ARBA" id="ARBA00023180"/>
    </source>
</evidence>
<name>A0A7J7EM34_DICBM</name>
<comment type="caution">
    <text evidence="12">The sequence shown here is derived from an EMBL/GenBank/DDBJ whole genome shotgun (WGS) entry which is preliminary data.</text>
</comment>
<comment type="subcellular location">
    <subcellularLocation>
        <location evidence="1">Membrane</location>
    </subcellularLocation>
</comment>
<dbReference type="PANTHER" id="PTHR46330">
    <property type="entry name" value="TUMOR NECROSIS FACTOR RECEPTOR SUPERFAMILY MEMBER 10B"/>
    <property type="match status" value="1"/>
</dbReference>
<keyword evidence="10" id="KW-0812">Transmembrane</keyword>
<keyword evidence="5 10" id="KW-0472">Membrane</keyword>
<dbReference type="Pfam" id="PF00531">
    <property type="entry name" value="Death"/>
    <property type="match status" value="1"/>
</dbReference>
<keyword evidence="7" id="KW-0675">Receptor</keyword>
<reference evidence="12 13" key="1">
    <citation type="journal article" date="2020" name="Mol. Biol. Evol.">
        <title>Interspecific Gene Flow and the Evolution of Specialization in Black and White Rhinoceros.</title>
        <authorList>
            <person name="Moodley Y."/>
            <person name="Westbury M.V."/>
            <person name="Russo I.M."/>
            <person name="Gopalakrishnan S."/>
            <person name="Rakotoarivelo A."/>
            <person name="Olsen R.A."/>
            <person name="Prost S."/>
            <person name="Tunstall T."/>
            <person name="Ryder O.A."/>
            <person name="Dalen L."/>
            <person name="Bruford M.W."/>
        </authorList>
    </citation>
    <scope>NUCLEOTIDE SEQUENCE [LARGE SCALE GENOMIC DNA]</scope>
    <source>
        <strain evidence="12">SBR-YM</strain>
        <tissue evidence="12">Skin</tissue>
    </source>
</reference>
<proteinExistence type="predicted"/>
<dbReference type="InterPro" id="IPR011029">
    <property type="entry name" value="DEATH-like_dom_sf"/>
</dbReference>
<dbReference type="Pfam" id="PF00020">
    <property type="entry name" value="TNFR_c6"/>
    <property type="match status" value="1"/>
</dbReference>
<gene>
    <name evidence="12" type="ORF">HPG69_013825</name>
</gene>
<evidence type="ECO:0000256" key="2">
    <source>
        <dbReference type="ARBA" id="ARBA00022703"/>
    </source>
</evidence>
<dbReference type="SUPFAM" id="SSF57586">
    <property type="entry name" value="TNF receptor-like"/>
    <property type="match status" value="1"/>
</dbReference>
<keyword evidence="6" id="KW-1015">Disulfide bond</keyword>
<dbReference type="PROSITE" id="PS50017">
    <property type="entry name" value="DEATH_DOMAIN"/>
    <property type="match status" value="1"/>
</dbReference>
<dbReference type="InterPro" id="IPR001368">
    <property type="entry name" value="TNFR/NGFR_Cys_rich_reg"/>
</dbReference>
<evidence type="ECO:0000256" key="4">
    <source>
        <dbReference type="ARBA" id="ARBA00022737"/>
    </source>
</evidence>
<keyword evidence="8" id="KW-0325">Glycoprotein</keyword>
<dbReference type="GO" id="GO:0005886">
    <property type="term" value="C:plasma membrane"/>
    <property type="evidence" value="ECO:0007669"/>
    <property type="project" value="TreeGrafter"/>
</dbReference>
<evidence type="ECO:0000256" key="9">
    <source>
        <dbReference type="SAM" id="MobiDB-lite"/>
    </source>
</evidence>
<dbReference type="GO" id="GO:0009986">
    <property type="term" value="C:cell surface"/>
    <property type="evidence" value="ECO:0007669"/>
    <property type="project" value="TreeGrafter"/>
</dbReference>
<keyword evidence="10" id="KW-1133">Transmembrane helix</keyword>
<dbReference type="InterPro" id="IPR000488">
    <property type="entry name" value="Death_dom"/>
</dbReference>
<evidence type="ECO:0000259" key="11">
    <source>
        <dbReference type="PROSITE" id="PS50017"/>
    </source>
</evidence>
<keyword evidence="13" id="KW-1185">Reference proteome</keyword>
<dbReference type="AlphaFoldDB" id="A0A7J7EM34"/>
<sequence>MAHRTGRTSCMPCAHCRDDQEVVKECSPFSDRQCQCREGIFYCDSMDCVESCFRCTRSKVRAAFRSGNSNWYWFFIVVGVVIVIPVYYLKKKEESNEPGSPSPERSQPNDMLLMDPERDRPAPGVETTQELEEERLALAPGAGTCPGPSEHPEEGIELQVVVATAAPEQELQSHVPAACGPQGQAETAPSLRRLEQEYKQKYFLKDTSSDFSSLTCLAFEREVPPNDWKMFMRLIGLEENDIEICKYENPGNLMEERHKMLLMWRNKLGREASIFRLLAALYTLGLHECLQNIINRLVAENILGRHADTPN</sequence>
<evidence type="ECO:0000256" key="10">
    <source>
        <dbReference type="SAM" id="Phobius"/>
    </source>
</evidence>
<protein>
    <recommendedName>
        <fullName evidence="11">Death domain-containing protein</fullName>
    </recommendedName>
</protein>
<dbReference type="GO" id="GO:0043065">
    <property type="term" value="P:positive regulation of apoptotic process"/>
    <property type="evidence" value="ECO:0007669"/>
    <property type="project" value="TreeGrafter"/>
</dbReference>
<evidence type="ECO:0000256" key="6">
    <source>
        <dbReference type="ARBA" id="ARBA00023157"/>
    </source>
</evidence>
<feature type="region of interest" description="Disordered" evidence="9">
    <location>
        <begin position="93"/>
        <end position="129"/>
    </location>
</feature>
<accession>A0A7J7EM34</accession>